<dbReference type="PANTHER" id="PTHR10903:SF146">
    <property type="entry name" value="AIG1-LIKE PROTEIN_ 48352-49494-RELATED"/>
    <property type="match status" value="1"/>
</dbReference>
<accession>A0A654EF21</accession>
<dbReference type="EMBL" id="CACRSJ010000104">
    <property type="protein sequence ID" value="VYS47939.1"/>
    <property type="molecule type" value="Genomic_DNA"/>
</dbReference>
<dbReference type="ExpressionAtlas" id="A0A654EF21">
    <property type="expression patterns" value="baseline and differential"/>
</dbReference>
<evidence type="ECO:0000313" key="6">
    <source>
        <dbReference type="Proteomes" id="UP000426265"/>
    </source>
</evidence>
<dbReference type="PROSITE" id="PS51720">
    <property type="entry name" value="G_AIG1"/>
    <property type="match status" value="1"/>
</dbReference>
<dbReference type="PANTHER" id="PTHR10903">
    <property type="entry name" value="GTPASE, IMAP FAMILY MEMBER-RELATED"/>
    <property type="match status" value="1"/>
</dbReference>
<protein>
    <recommendedName>
        <fullName evidence="4">AIG1-type G domain-containing protein</fullName>
    </recommendedName>
</protein>
<dbReference type="InterPro" id="IPR006703">
    <property type="entry name" value="G_AIG1"/>
</dbReference>
<proteinExistence type="inferred from homology"/>
<dbReference type="AlphaFoldDB" id="A0A654EF21"/>
<evidence type="ECO:0000259" key="4">
    <source>
        <dbReference type="PROSITE" id="PS51720"/>
    </source>
</evidence>
<name>A0A654EF21_ARATH</name>
<dbReference type="FunFam" id="3.40.50.300:FF:000840">
    <property type="entry name" value="Immune-associated nucleotide-binding protein 9"/>
    <property type="match status" value="1"/>
</dbReference>
<dbReference type="Pfam" id="PF04548">
    <property type="entry name" value="AIG1"/>
    <property type="match status" value="1"/>
</dbReference>
<evidence type="ECO:0000256" key="2">
    <source>
        <dbReference type="ARBA" id="ARBA00022741"/>
    </source>
</evidence>
<evidence type="ECO:0000313" key="5">
    <source>
        <dbReference type="EMBL" id="VYS47939.1"/>
    </source>
</evidence>
<keyword evidence="3" id="KW-0342">GTP-binding</keyword>
<evidence type="ECO:0000256" key="1">
    <source>
        <dbReference type="ARBA" id="ARBA00008535"/>
    </source>
</evidence>
<gene>
    <name evidence="5" type="ORF">AN1_LOCUS3424</name>
</gene>
<dbReference type="InterPro" id="IPR027417">
    <property type="entry name" value="P-loop_NTPase"/>
</dbReference>
<organism evidence="5 6">
    <name type="scientific">Arabidopsis thaliana</name>
    <name type="common">Mouse-ear cress</name>
    <dbReference type="NCBI Taxonomy" id="3702"/>
    <lineage>
        <taxon>Eukaryota</taxon>
        <taxon>Viridiplantae</taxon>
        <taxon>Streptophyta</taxon>
        <taxon>Embryophyta</taxon>
        <taxon>Tracheophyta</taxon>
        <taxon>Spermatophyta</taxon>
        <taxon>Magnoliopsida</taxon>
        <taxon>eudicotyledons</taxon>
        <taxon>Gunneridae</taxon>
        <taxon>Pentapetalae</taxon>
        <taxon>rosids</taxon>
        <taxon>malvids</taxon>
        <taxon>Brassicales</taxon>
        <taxon>Brassicaceae</taxon>
        <taxon>Camelineae</taxon>
        <taxon>Arabidopsis</taxon>
    </lineage>
</organism>
<dbReference type="InterPro" id="IPR045058">
    <property type="entry name" value="GIMA/IAN/Toc"/>
</dbReference>
<dbReference type="Proteomes" id="UP000426265">
    <property type="component" value="Unassembled WGS sequence"/>
</dbReference>
<keyword evidence="2" id="KW-0547">Nucleotide-binding</keyword>
<comment type="similarity">
    <text evidence="1">Belongs to the TRAFAC class TrmE-Era-EngA-EngB-Septin-like GTPase superfamily. AIG1/Toc34/Toc159-like paraseptin GTPase family. IAN subfamily.</text>
</comment>
<dbReference type="GO" id="GO:0005525">
    <property type="term" value="F:GTP binding"/>
    <property type="evidence" value="ECO:0007669"/>
    <property type="project" value="UniProtKB-KW"/>
</dbReference>
<reference evidence="5 6" key="1">
    <citation type="submission" date="2019-11" db="EMBL/GenBank/DDBJ databases">
        <authorList>
            <person name="Jiao W.-B."/>
            <person name="Schneeberger K."/>
        </authorList>
    </citation>
    <scope>NUCLEOTIDE SEQUENCE [LARGE SCALE GENOMIC DNA]</scope>
    <source>
        <strain evidence="6">cv. An-1</strain>
    </source>
</reference>
<dbReference type="Gene3D" id="3.40.50.300">
    <property type="entry name" value="P-loop containing nucleotide triphosphate hydrolases"/>
    <property type="match status" value="1"/>
</dbReference>
<sequence>MAEEGIHAVLFVLSTRTRISQEEESTLKTLQCIFDSKILDYLIVVFTGGDELEADGQTLDDYLRDGCPEFLTRALRICRGRKVLFNNRTTDKDKKVKQIKQLLAHVADVRNQNGGKPYTDQMHHQIKESKKRAAEAEASQNLILEYDEKMRRMAQILERRLKENSEAHVRALRELREAHMPVQPPRDVPVFHPFPQFRAPPPGCNIM</sequence>
<evidence type="ECO:0000256" key="3">
    <source>
        <dbReference type="ARBA" id="ARBA00023134"/>
    </source>
</evidence>
<feature type="domain" description="AIG1-type G" evidence="4">
    <location>
        <begin position="1"/>
        <end position="127"/>
    </location>
</feature>